<name>A0A0E9XAZ9_ANGAN</name>
<protein>
    <submittedName>
        <fullName evidence="1">Uncharacterized protein</fullName>
    </submittedName>
</protein>
<organism evidence="1">
    <name type="scientific">Anguilla anguilla</name>
    <name type="common">European freshwater eel</name>
    <name type="synonym">Muraena anguilla</name>
    <dbReference type="NCBI Taxonomy" id="7936"/>
    <lineage>
        <taxon>Eukaryota</taxon>
        <taxon>Metazoa</taxon>
        <taxon>Chordata</taxon>
        <taxon>Craniata</taxon>
        <taxon>Vertebrata</taxon>
        <taxon>Euteleostomi</taxon>
        <taxon>Actinopterygii</taxon>
        <taxon>Neopterygii</taxon>
        <taxon>Teleostei</taxon>
        <taxon>Anguilliformes</taxon>
        <taxon>Anguillidae</taxon>
        <taxon>Anguilla</taxon>
    </lineage>
</organism>
<evidence type="ECO:0000313" key="1">
    <source>
        <dbReference type="EMBL" id="JAH98853.1"/>
    </source>
</evidence>
<proteinExistence type="predicted"/>
<accession>A0A0E9XAZ9</accession>
<dbReference type="EMBL" id="GBXM01009724">
    <property type="protein sequence ID" value="JAH98853.1"/>
    <property type="molecule type" value="Transcribed_RNA"/>
</dbReference>
<dbReference type="AlphaFoldDB" id="A0A0E9XAZ9"/>
<reference evidence="1" key="2">
    <citation type="journal article" date="2015" name="Fish Shellfish Immunol.">
        <title>Early steps in the European eel (Anguilla anguilla)-Vibrio vulnificus interaction in the gills: Role of the RtxA13 toxin.</title>
        <authorList>
            <person name="Callol A."/>
            <person name="Pajuelo D."/>
            <person name="Ebbesson L."/>
            <person name="Teles M."/>
            <person name="MacKenzie S."/>
            <person name="Amaro C."/>
        </authorList>
    </citation>
    <scope>NUCLEOTIDE SEQUENCE</scope>
</reference>
<reference evidence="1" key="1">
    <citation type="submission" date="2014-11" db="EMBL/GenBank/DDBJ databases">
        <authorList>
            <person name="Amaro Gonzalez C."/>
        </authorList>
    </citation>
    <scope>NUCLEOTIDE SEQUENCE</scope>
</reference>
<sequence>MYRVPAFLSQECMRKSVKGFASQQTCPCAIRYVSSISAVCWRTLLKSVCIESPLD</sequence>